<dbReference type="Proteomes" id="UP000054270">
    <property type="component" value="Unassembled WGS sequence"/>
</dbReference>
<protein>
    <submittedName>
        <fullName evidence="3">Uncharacterized protein</fullName>
    </submittedName>
</protein>
<dbReference type="EMBL" id="KN817680">
    <property type="protein sequence ID" value="KJA14398.1"/>
    <property type="molecule type" value="Genomic_DNA"/>
</dbReference>
<organism evidence="3 4">
    <name type="scientific">Hypholoma sublateritium (strain FD-334 SS-4)</name>
    <dbReference type="NCBI Taxonomy" id="945553"/>
    <lineage>
        <taxon>Eukaryota</taxon>
        <taxon>Fungi</taxon>
        <taxon>Dikarya</taxon>
        <taxon>Basidiomycota</taxon>
        <taxon>Agaricomycotina</taxon>
        <taxon>Agaricomycetes</taxon>
        <taxon>Agaricomycetidae</taxon>
        <taxon>Agaricales</taxon>
        <taxon>Agaricineae</taxon>
        <taxon>Strophariaceae</taxon>
        <taxon>Hypholoma</taxon>
    </lineage>
</organism>
<sequence length="117" mass="12891">MGGARAAQNPDKPRREAILALAKYADARQVYWRPNGGREGELSHRFFELAMRMLNYNSKDNRLLDLVLDDVQVAKEPQPPSKRHALPAPSPGNPTSLAPNTSIGFLHVALPPILPAM</sequence>
<reference evidence="3" key="2">
    <citation type="submission" date="2014-04" db="EMBL/GenBank/DDBJ databases">
        <title>Evolutionary Origins and Diversification of the Mycorrhizal Mutualists.</title>
        <authorList>
            <consortium name="DOE Joint Genome Institute"/>
            <person name="Kohler A."/>
            <person name="Kuo A."/>
            <person name="Nagy L.G."/>
            <person name="Floudas D."/>
            <person name="Copeland A."/>
            <person name="Barry K.W."/>
            <person name="Cichocki N."/>
            <person name="Veneault-Fourrey C."/>
            <person name="LaButti K."/>
            <person name="Lindquist E.A."/>
            <person name="Lipzen A."/>
            <person name="Lundell T."/>
            <person name="Morin E."/>
            <person name="Murat C."/>
            <person name="Riley R."/>
            <person name="Ohm R."/>
            <person name="Sun H."/>
            <person name="Tunlid A."/>
            <person name="Henrissat B."/>
            <person name="Grigoriev I.V."/>
            <person name="Hibbett D.S."/>
            <person name="Martin F."/>
            <person name="Consortium M.G."/>
        </authorList>
    </citation>
    <scope>NUCLEOTIDE SEQUENCE [LARGE SCALE GENOMIC DNA]</scope>
    <source>
        <strain evidence="3">FD-334 SS-4</strain>
    </source>
</reference>
<feature type="region of interest" description="Disordered" evidence="1">
    <location>
        <begin position="75"/>
        <end position="98"/>
    </location>
</feature>
<gene>
    <name evidence="3" type="ORF">HYPSUDRAFT_204139</name>
    <name evidence="2" type="ORF">HYPSUDRAFT_208711</name>
</gene>
<dbReference type="EMBL" id="KN817572">
    <property type="protein sequence ID" value="KJA19878.1"/>
    <property type="molecule type" value="Genomic_DNA"/>
</dbReference>
<evidence type="ECO:0000313" key="3">
    <source>
        <dbReference type="EMBL" id="KJA19878.1"/>
    </source>
</evidence>
<proteinExistence type="predicted"/>
<accession>A0A0D2M968</accession>
<dbReference type="AlphaFoldDB" id="A0A0D2M968"/>
<name>A0A0D2M968_HYPSF</name>
<evidence type="ECO:0000313" key="2">
    <source>
        <dbReference type="EMBL" id="KJA14398.1"/>
    </source>
</evidence>
<keyword evidence="4" id="KW-1185">Reference proteome</keyword>
<evidence type="ECO:0000256" key="1">
    <source>
        <dbReference type="SAM" id="MobiDB-lite"/>
    </source>
</evidence>
<evidence type="ECO:0000313" key="4">
    <source>
        <dbReference type="Proteomes" id="UP000054270"/>
    </source>
</evidence>
<reference evidence="4" key="1">
    <citation type="submission" date="2014-04" db="EMBL/GenBank/DDBJ databases">
        <title>Evolutionary Origins and Diversification of the Mycorrhizal Mutualists.</title>
        <authorList>
            <consortium name="DOE Joint Genome Institute"/>
            <consortium name="Mycorrhizal Genomics Consortium"/>
            <person name="Kohler A."/>
            <person name="Kuo A."/>
            <person name="Nagy L.G."/>
            <person name="Floudas D."/>
            <person name="Copeland A."/>
            <person name="Barry K.W."/>
            <person name="Cichocki N."/>
            <person name="Veneault-Fourrey C."/>
            <person name="LaButti K."/>
            <person name="Lindquist E.A."/>
            <person name="Lipzen A."/>
            <person name="Lundell T."/>
            <person name="Morin E."/>
            <person name="Murat C."/>
            <person name="Riley R."/>
            <person name="Ohm R."/>
            <person name="Sun H."/>
            <person name="Tunlid A."/>
            <person name="Henrissat B."/>
            <person name="Grigoriev I.V."/>
            <person name="Hibbett D.S."/>
            <person name="Martin F."/>
        </authorList>
    </citation>
    <scope>NUCLEOTIDE SEQUENCE [LARGE SCALE GENOMIC DNA]</scope>
    <source>
        <strain evidence="4">FD-334 SS-4</strain>
    </source>
</reference>